<protein>
    <recommendedName>
        <fullName evidence="3">Sel1 repeat family protein</fullName>
    </recommendedName>
</protein>
<sequence length="351" mass="39087">MLLSSHTAIKSLTQQLIDLTAFIVKNKMRLIVFLSSALVLLGINQAAAELNIEQSLAKQQGIILYNQLKAVSATPLLRVAAEAGDHEAQYYLAESLRQKNSYMNPEAKKWYEAAATQGDLYAMIQLGRDKNDLCKLANDCPTTEKKPSDWLNKAYSLAHPKAEDGNAEAMYIMYELTLDKTWLQKSAAKNHHISQYLLATSFKQGDGFFLPWKRSEAVEKLFKASAEGGYPPSMMEYGALLYEEGDLEGFRHWNEQAALAGYATTVYGYGSDLAHEPDTYGFPFDVVKGYALVYTLKELDGGGGLQARVESKLLKIEAKMTADQITEGKQLAKKWKSTHAPLSFFPDKLSQ</sequence>
<evidence type="ECO:0008006" key="3">
    <source>
        <dbReference type="Google" id="ProtNLM"/>
    </source>
</evidence>
<evidence type="ECO:0000313" key="1">
    <source>
        <dbReference type="EMBL" id="VVO10297.1"/>
    </source>
</evidence>
<reference evidence="1 2" key="1">
    <citation type="submission" date="2019-09" db="EMBL/GenBank/DDBJ databases">
        <authorList>
            <person name="Chandra G."/>
            <person name="Truman W A."/>
        </authorList>
    </citation>
    <scope>NUCLEOTIDE SEQUENCE [LARGE SCALE GENOMIC DNA]</scope>
    <source>
        <strain evidence="1">PS718</strain>
    </source>
</reference>
<dbReference type="SUPFAM" id="SSF81901">
    <property type="entry name" value="HCP-like"/>
    <property type="match status" value="2"/>
</dbReference>
<dbReference type="AlphaFoldDB" id="A0A5E7CZ40"/>
<dbReference type="EMBL" id="CABVHX010000014">
    <property type="protein sequence ID" value="VVO10297.1"/>
    <property type="molecule type" value="Genomic_DNA"/>
</dbReference>
<dbReference type="Proteomes" id="UP000325375">
    <property type="component" value="Unassembled WGS sequence"/>
</dbReference>
<dbReference type="Gene3D" id="1.25.40.10">
    <property type="entry name" value="Tetratricopeptide repeat domain"/>
    <property type="match status" value="1"/>
</dbReference>
<dbReference type="InterPro" id="IPR053301">
    <property type="entry name" value="F-box_motif"/>
</dbReference>
<dbReference type="PANTHER" id="PTHR45088:SF1">
    <property type="entry name" value="OS04G0476000 PROTEIN"/>
    <property type="match status" value="1"/>
</dbReference>
<dbReference type="InterPro" id="IPR011990">
    <property type="entry name" value="TPR-like_helical_dom_sf"/>
</dbReference>
<evidence type="ECO:0000313" key="2">
    <source>
        <dbReference type="Proteomes" id="UP000325375"/>
    </source>
</evidence>
<accession>A0A5E7CZ40</accession>
<name>A0A5E7CZ40_PSEFL</name>
<dbReference type="PANTHER" id="PTHR45088">
    <property type="entry name" value="OSJNBA0022H21.17 PROTEIN"/>
    <property type="match status" value="1"/>
</dbReference>
<proteinExistence type="predicted"/>
<organism evidence="1 2">
    <name type="scientific">Pseudomonas fluorescens</name>
    <dbReference type="NCBI Taxonomy" id="294"/>
    <lineage>
        <taxon>Bacteria</taxon>
        <taxon>Pseudomonadati</taxon>
        <taxon>Pseudomonadota</taxon>
        <taxon>Gammaproteobacteria</taxon>
        <taxon>Pseudomonadales</taxon>
        <taxon>Pseudomonadaceae</taxon>
        <taxon>Pseudomonas</taxon>
    </lineage>
</organism>
<gene>
    <name evidence="1" type="ORF">PS718_03376</name>
</gene>